<organism evidence="2 3">
    <name type="scientific">Truepera radiovictrix (strain DSM 17093 / CIP 108686 / LMG 22925 / RQ-24)</name>
    <dbReference type="NCBI Taxonomy" id="649638"/>
    <lineage>
        <taxon>Bacteria</taxon>
        <taxon>Thermotogati</taxon>
        <taxon>Deinococcota</taxon>
        <taxon>Deinococci</taxon>
        <taxon>Trueperales</taxon>
        <taxon>Trueperaceae</taxon>
        <taxon>Truepera</taxon>
    </lineage>
</organism>
<protein>
    <submittedName>
        <fullName evidence="2">Excinuclease ABC C subunit domain protein</fullName>
    </submittedName>
</protein>
<keyword evidence="3" id="KW-1185">Reference proteome</keyword>
<accession>D7CXZ4</accession>
<dbReference type="InterPro" id="IPR000305">
    <property type="entry name" value="GIY-YIG_endonuc"/>
</dbReference>
<dbReference type="eggNOG" id="COG0322">
    <property type="taxonomic scope" value="Bacteria"/>
</dbReference>
<dbReference type="KEGG" id="tra:Trad_0214"/>
<proteinExistence type="predicted"/>
<reference evidence="2 3" key="2">
    <citation type="journal article" date="2011" name="Stand. Genomic Sci.">
        <title>Complete genome sequence of Truepera radiovictrix type strain (RQ-24).</title>
        <authorList>
            <person name="Ivanova N."/>
            <person name="Rohde C."/>
            <person name="Munk C."/>
            <person name="Nolan M."/>
            <person name="Lucas S."/>
            <person name="Del Rio T.G."/>
            <person name="Tice H."/>
            <person name="Deshpande S."/>
            <person name="Cheng J.F."/>
            <person name="Tapia R."/>
            <person name="Han C."/>
            <person name="Goodwin L."/>
            <person name="Pitluck S."/>
            <person name="Liolios K."/>
            <person name="Mavromatis K."/>
            <person name="Mikhailova N."/>
            <person name="Pati A."/>
            <person name="Chen A."/>
            <person name="Palaniappan K."/>
            <person name="Land M."/>
            <person name="Hauser L."/>
            <person name="Chang Y.J."/>
            <person name="Jeffries C.D."/>
            <person name="Brambilla E."/>
            <person name="Rohde M."/>
            <person name="Goker M."/>
            <person name="Tindall B.J."/>
            <person name="Woyke T."/>
            <person name="Bristow J."/>
            <person name="Eisen J.A."/>
            <person name="Markowitz V."/>
            <person name="Hugenholtz P."/>
            <person name="Kyrpides N.C."/>
            <person name="Klenk H.P."/>
            <person name="Lapidus A."/>
        </authorList>
    </citation>
    <scope>NUCLEOTIDE SEQUENCE [LARGE SCALE GENOMIC DNA]</scope>
    <source>
        <strain evidence="3">DSM 17093 / CIP 108686 / LMG 22925 / RQ-24</strain>
    </source>
</reference>
<gene>
    <name evidence="2" type="ordered locus">Trad_0214</name>
</gene>
<dbReference type="Pfam" id="PF01541">
    <property type="entry name" value="GIY-YIG"/>
    <property type="match status" value="1"/>
</dbReference>
<sequence length="119" mass="13508">MPIAARWRRLEALPPPRGRDAMPGVYELADEAKRVIYIGQSAKDVPNRIRQHLAGRSGAPCIAERAAYWRYRYARVPQAEEAALLAAFKERFGALPLCNRAAPLQRGALRRYYERTRGS</sequence>
<dbReference type="RefSeq" id="WP_013176734.1">
    <property type="nucleotide sequence ID" value="NC_014221.1"/>
</dbReference>
<dbReference type="Gene3D" id="3.40.1440.10">
    <property type="entry name" value="GIY-YIG endonuclease"/>
    <property type="match status" value="1"/>
</dbReference>
<dbReference type="HOGENOM" id="CLU_2060431_0_0_0"/>
<evidence type="ECO:0000259" key="1">
    <source>
        <dbReference type="PROSITE" id="PS50164"/>
    </source>
</evidence>
<dbReference type="EMBL" id="CP002049">
    <property type="protein sequence ID" value="ADI13354.1"/>
    <property type="molecule type" value="Genomic_DNA"/>
</dbReference>
<name>D7CXZ4_TRURR</name>
<evidence type="ECO:0000313" key="2">
    <source>
        <dbReference type="EMBL" id="ADI13354.1"/>
    </source>
</evidence>
<dbReference type="Proteomes" id="UP000000379">
    <property type="component" value="Chromosome"/>
</dbReference>
<feature type="domain" description="GIY-YIG" evidence="1">
    <location>
        <begin position="21"/>
        <end position="100"/>
    </location>
</feature>
<evidence type="ECO:0000313" key="3">
    <source>
        <dbReference type="Proteomes" id="UP000000379"/>
    </source>
</evidence>
<dbReference type="AlphaFoldDB" id="D7CXZ4"/>
<dbReference type="SUPFAM" id="SSF82771">
    <property type="entry name" value="GIY-YIG endonuclease"/>
    <property type="match status" value="1"/>
</dbReference>
<dbReference type="PROSITE" id="PS50164">
    <property type="entry name" value="GIY_YIG"/>
    <property type="match status" value="1"/>
</dbReference>
<dbReference type="InterPro" id="IPR035901">
    <property type="entry name" value="GIY-YIG_endonuc_sf"/>
</dbReference>
<dbReference type="STRING" id="649638.Trad_0214"/>
<reference evidence="3" key="1">
    <citation type="submission" date="2010-05" db="EMBL/GenBank/DDBJ databases">
        <title>The complete genome of Truepera radiovictris DSM 17093.</title>
        <authorList>
            <consortium name="US DOE Joint Genome Institute (JGI-PGF)"/>
            <person name="Lucas S."/>
            <person name="Copeland A."/>
            <person name="Lapidus A."/>
            <person name="Glavina del Rio T."/>
            <person name="Dalin E."/>
            <person name="Tice H."/>
            <person name="Bruce D."/>
            <person name="Goodwin L."/>
            <person name="Pitluck S."/>
            <person name="Kyrpides N."/>
            <person name="Mavromatis K."/>
            <person name="Ovchinnikova G."/>
            <person name="Munk A.C."/>
            <person name="Detter J.C."/>
            <person name="Han C."/>
            <person name="Tapia R."/>
            <person name="Land M."/>
            <person name="Hauser L."/>
            <person name="Markowitz V."/>
            <person name="Cheng J.-F."/>
            <person name="Hugenholtz P."/>
            <person name="Woyke T."/>
            <person name="Wu D."/>
            <person name="Tindall B."/>
            <person name="Pomrenke H.G."/>
            <person name="Brambilla E."/>
            <person name="Klenk H.-P."/>
            <person name="Eisen J.A."/>
        </authorList>
    </citation>
    <scope>NUCLEOTIDE SEQUENCE [LARGE SCALE GENOMIC DNA]</scope>
    <source>
        <strain evidence="3">DSM 17093 / CIP 108686 / LMG 22925 / RQ-24</strain>
    </source>
</reference>